<reference evidence="3" key="1">
    <citation type="submission" date="2019-07" db="EMBL/GenBank/DDBJ databases">
        <authorList>
            <person name="Cubo M.T."/>
            <person name="Espuny M.D.R."/>
            <person name="Balsanelli E."/>
        </authorList>
    </citation>
    <scope>NUCLEOTIDE SEQUENCE [LARGE SCALE GENOMIC DNA]</scope>
</reference>
<evidence type="ECO:0000256" key="1">
    <source>
        <dbReference type="SAM" id="Phobius"/>
    </source>
</evidence>
<keyword evidence="1" id="KW-0472">Membrane</keyword>
<proteinExistence type="predicted"/>
<evidence type="ECO:0000313" key="2">
    <source>
        <dbReference type="EMBL" id="QEP29868.1"/>
    </source>
</evidence>
<protein>
    <submittedName>
        <fullName evidence="2">Uncharacterized protein</fullName>
    </submittedName>
</protein>
<keyword evidence="3" id="KW-1185">Reference proteome</keyword>
<keyword evidence="1" id="KW-0812">Transmembrane</keyword>
<accession>A0A5C2H1D0</accession>
<feature type="transmembrane region" description="Helical" evidence="1">
    <location>
        <begin position="721"/>
        <end position="745"/>
    </location>
</feature>
<organism evidence="2 3">
    <name type="scientific">Sinorhizobium phage ort11</name>
    <dbReference type="NCBI Taxonomy" id="2599764"/>
    <lineage>
        <taxon>Viruses</taxon>
        <taxon>Duplodnaviria</taxon>
        <taxon>Heunggongvirae</taxon>
        <taxon>Uroviricota</taxon>
        <taxon>Caudoviricetes</taxon>
        <taxon>Schitoviridae</taxon>
        <taxon>Huelvavirus</taxon>
        <taxon>Huelvavirus ort11</taxon>
    </lineage>
</organism>
<dbReference type="Proteomes" id="UP000322838">
    <property type="component" value="Segment"/>
</dbReference>
<name>A0A5C2H1D0_9CAUD</name>
<evidence type="ECO:0000313" key="3">
    <source>
        <dbReference type="Proteomes" id="UP000322838"/>
    </source>
</evidence>
<gene>
    <name evidence="2" type="ORF">Smphiort11_070</name>
</gene>
<feature type="transmembrane region" description="Helical" evidence="1">
    <location>
        <begin position="687"/>
        <end position="709"/>
    </location>
</feature>
<feature type="transmembrane region" description="Helical" evidence="1">
    <location>
        <begin position="752"/>
        <end position="771"/>
    </location>
</feature>
<dbReference type="EMBL" id="MN228696">
    <property type="protein sequence ID" value="QEP29868.1"/>
    <property type="molecule type" value="Genomic_DNA"/>
</dbReference>
<keyword evidence="1" id="KW-1133">Transmembrane helix</keyword>
<sequence length="899" mass="99670">MGLFSSSKKTYVSSVAYNLAGDEDDRPNYLRSLVTRNILSGTKEGMGDTFRKGYLGGPGIRLRSFYNWAVNSGNYDEIGIPTGFITDLSSVDGTLIPDQIPGIVPPEVAVVQNAEIGDADYTYWAEKWMLDNYPELFDTAWTADYLENTNQIKITFADLSTTFITPSSPSFNINAKYLYVSYVSAIENQADPIVTGSTIPLTEADPFPSTTGWTDVSNVLTPHVGVDLTETTRVVVTYSDGSPGSDTTTDTHSFVDYLDRDAEYQQTVYNGAVVVGNVEVMSSTKSYMFFHQFGFIDEDVEVTVVEEDMGGGVTKTTTTTVTSEFINYDKWYRVDTQDIINNGFSSLKYYIYRIGSGNAVLDSLVPADNELTGQFFPFIPVRIENEFLSESHEPVAYGEAKKGYKKAMKASFDKLVESIEDNDDLDDIDFAYAMFGVSLNVKENACKKYLYYFFRNLMDLQTSSLANFNEWKVKRVAYDEAREEFYQWQKGQANSGSPYFGEPKPSVPSKPVLPSNIIRMANTGSVARNFDIRIHWNFLYETDHAGLSKPDAKVGEFWLEKLPTDTYNMPPTMVISGGGYKEIPQDPLRIQRAKLYWQVTANSYKVMNIEGMLHKNFVYNGKSVDTSLADALDDTEESGFVVPLHYPTYKAVSLIAGTQMSTACCFILFNCYQIVKQRWYERGIFKILFVIVIAIISVAFTGGAGFGLLGSNLAIGSALGFSGLTAAIVGSVANALAAMVLSTLIEAVTKNLGFLGPILGALFGMFVSGFIQGFQAGFQFNWADLMKVDNILKLTDAVSGGYSAYVQSSIQDMAAESRDIMNNYQKESERISELYSENIGYANNIINPNMFLDSSNIFLESGDTFLTRTLMTGSDIANMSHDMLNSFTELTLTLPNAYA</sequence>
<feature type="transmembrane region" description="Helical" evidence="1">
    <location>
        <begin position="651"/>
        <end position="675"/>
    </location>
</feature>